<dbReference type="EMBL" id="CP000783">
    <property type="protein sequence ID" value="ABU77453.1"/>
    <property type="molecule type" value="Genomic_DNA"/>
</dbReference>
<dbReference type="AlphaFoldDB" id="A7MFV8"/>
<accession>A7MFV8</accession>
<keyword evidence="1" id="KW-0472">Membrane</keyword>
<gene>
    <name evidence="2" type="ordered locus">ESA_02204</name>
</gene>
<keyword evidence="3" id="KW-1185">Reference proteome</keyword>
<dbReference type="HOGENOM" id="CLU_2492610_0_0_6"/>
<reference evidence="2 3" key="1">
    <citation type="journal article" date="2010" name="PLoS ONE">
        <title>Genome sequence of Cronobacter sakazakii BAA-894 and comparative genomic hybridization analysis with other Cronobacter species.</title>
        <authorList>
            <person name="Kucerova E."/>
            <person name="Clifton S.W."/>
            <person name="Xia X.Q."/>
            <person name="Long F."/>
            <person name="Porwollik S."/>
            <person name="Fulton L."/>
            <person name="Fronick C."/>
            <person name="Minx P."/>
            <person name="Kyung K."/>
            <person name="Warren W."/>
            <person name="Fulton R."/>
            <person name="Feng D."/>
            <person name="Wollam A."/>
            <person name="Shah N."/>
            <person name="Bhonagiri V."/>
            <person name="Nash W.E."/>
            <person name="Hallsworth-Pepin K."/>
            <person name="Wilson R.K."/>
            <person name="McClelland M."/>
            <person name="Forsythe S.J."/>
        </authorList>
    </citation>
    <scope>NUCLEOTIDE SEQUENCE [LARGE SCALE GENOMIC DNA]</scope>
    <source>
        <strain evidence="2 3">ATCC BAA-894</strain>
    </source>
</reference>
<evidence type="ECO:0000313" key="2">
    <source>
        <dbReference type="EMBL" id="ABU77453.1"/>
    </source>
</evidence>
<feature type="transmembrane region" description="Helical" evidence="1">
    <location>
        <begin position="24"/>
        <end position="43"/>
    </location>
</feature>
<organism evidence="2 3">
    <name type="scientific">Cronobacter sakazakii (strain ATCC BAA-894)</name>
    <name type="common">Enterobacter sakazakii</name>
    <dbReference type="NCBI Taxonomy" id="290339"/>
    <lineage>
        <taxon>Bacteria</taxon>
        <taxon>Pseudomonadati</taxon>
        <taxon>Pseudomonadota</taxon>
        <taxon>Gammaproteobacteria</taxon>
        <taxon>Enterobacterales</taxon>
        <taxon>Enterobacteriaceae</taxon>
        <taxon>Cronobacter</taxon>
    </lineage>
</organism>
<sequence length="86" mass="9794">MRQACAMAEVMKESPASERCMGRIFTWPIFVTLMDISWRAFVIRSTRKRINPRNSECGATARIAGGKMSFPSTSLSRKLCQRYARS</sequence>
<keyword evidence="1" id="KW-0812">Transmembrane</keyword>
<name>A7MFV8_CROS8</name>
<protein>
    <submittedName>
        <fullName evidence="2">Uncharacterized protein</fullName>
    </submittedName>
</protein>
<evidence type="ECO:0000256" key="1">
    <source>
        <dbReference type="SAM" id="Phobius"/>
    </source>
</evidence>
<keyword evidence="1" id="KW-1133">Transmembrane helix</keyword>
<proteinExistence type="predicted"/>
<dbReference type="KEGG" id="esa:ESA_02204"/>
<dbReference type="Proteomes" id="UP000000260">
    <property type="component" value="Chromosome"/>
</dbReference>
<evidence type="ECO:0000313" key="3">
    <source>
        <dbReference type="Proteomes" id="UP000000260"/>
    </source>
</evidence>